<gene>
    <name evidence="7" type="ORF">Gasu_28930</name>
</gene>
<dbReference type="GO" id="GO:0004722">
    <property type="term" value="F:protein serine/threonine phosphatase activity"/>
    <property type="evidence" value="ECO:0007669"/>
    <property type="project" value="UniProtKB-EC"/>
</dbReference>
<feature type="compositionally biased region" description="Basic and acidic residues" evidence="5">
    <location>
        <begin position="27"/>
        <end position="39"/>
    </location>
</feature>
<dbReference type="SMART" id="SM00156">
    <property type="entry name" value="PP2Ac"/>
    <property type="match status" value="1"/>
</dbReference>
<comment type="catalytic activity">
    <reaction evidence="4">
        <text>O-phospho-L-threonyl-[protein] + H2O = L-threonyl-[protein] + phosphate</text>
        <dbReference type="Rhea" id="RHEA:47004"/>
        <dbReference type="Rhea" id="RHEA-COMP:11060"/>
        <dbReference type="Rhea" id="RHEA-COMP:11605"/>
        <dbReference type="ChEBI" id="CHEBI:15377"/>
        <dbReference type="ChEBI" id="CHEBI:30013"/>
        <dbReference type="ChEBI" id="CHEBI:43474"/>
        <dbReference type="ChEBI" id="CHEBI:61977"/>
        <dbReference type="EC" id="3.1.3.16"/>
    </reaction>
</comment>
<dbReference type="PROSITE" id="PS00125">
    <property type="entry name" value="SER_THR_PHOSPHATASE"/>
    <property type="match status" value="1"/>
</dbReference>
<dbReference type="PANTHER" id="PTHR45668:SF9">
    <property type="entry name" value="SERINE_THREONINE-PROTEIN PHOSPHATASE 7"/>
    <property type="match status" value="1"/>
</dbReference>
<name>M2X012_GALSU</name>
<evidence type="ECO:0000256" key="1">
    <source>
        <dbReference type="ARBA" id="ARBA00001936"/>
    </source>
</evidence>
<dbReference type="InterPro" id="IPR004843">
    <property type="entry name" value="Calcineurin-like_PHP"/>
</dbReference>
<dbReference type="eggNOG" id="KOG0376">
    <property type="taxonomic scope" value="Eukaryota"/>
</dbReference>
<feature type="region of interest" description="Disordered" evidence="5">
    <location>
        <begin position="83"/>
        <end position="133"/>
    </location>
</feature>
<dbReference type="InterPro" id="IPR029052">
    <property type="entry name" value="Metallo-depent_PP-like"/>
</dbReference>
<dbReference type="OrthoDB" id="445564at2759"/>
<dbReference type="SUPFAM" id="SSF56300">
    <property type="entry name" value="Metallo-dependent phosphatases"/>
    <property type="match status" value="1"/>
</dbReference>
<comment type="cofactor">
    <cofactor evidence="1">
        <name>Mn(2+)</name>
        <dbReference type="ChEBI" id="CHEBI:29035"/>
    </cofactor>
</comment>
<evidence type="ECO:0000256" key="3">
    <source>
        <dbReference type="ARBA" id="ARBA00023211"/>
    </source>
</evidence>
<evidence type="ECO:0000256" key="4">
    <source>
        <dbReference type="RuleBase" id="RU004273"/>
    </source>
</evidence>
<evidence type="ECO:0000259" key="6">
    <source>
        <dbReference type="PROSITE" id="PS00125"/>
    </source>
</evidence>
<dbReference type="Pfam" id="PF00149">
    <property type="entry name" value="Metallophos"/>
    <property type="match status" value="2"/>
</dbReference>
<keyword evidence="3" id="KW-0464">Manganese</keyword>
<feature type="domain" description="Serine/threonine specific protein phosphatases" evidence="6">
    <location>
        <begin position="277"/>
        <end position="282"/>
    </location>
</feature>
<dbReference type="STRING" id="130081.M2X012"/>
<proteinExistence type="inferred from homology"/>
<accession>M2X012</accession>
<dbReference type="PRINTS" id="PR00114">
    <property type="entry name" value="STPHPHTASE"/>
</dbReference>
<organism evidence="7 8">
    <name type="scientific">Galdieria sulphuraria</name>
    <name type="common">Red alga</name>
    <dbReference type="NCBI Taxonomy" id="130081"/>
    <lineage>
        <taxon>Eukaryota</taxon>
        <taxon>Rhodophyta</taxon>
        <taxon>Bangiophyceae</taxon>
        <taxon>Galdieriales</taxon>
        <taxon>Galdieriaceae</taxon>
        <taxon>Galdieria</taxon>
    </lineage>
</organism>
<reference evidence="8" key="1">
    <citation type="journal article" date="2013" name="Science">
        <title>Gene transfer from bacteria and archaea facilitated evolution of an extremophilic eukaryote.</title>
        <authorList>
            <person name="Schonknecht G."/>
            <person name="Chen W.H."/>
            <person name="Ternes C.M."/>
            <person name="Barbier G.G."/>
            <person name="Shrestha R.P."/>
            <person name="Stanke M."/>
            <person name="Brautigam A."/>
            <person name="Baker B.J."/>
            <person name="Banfield J.F."/>
            <person name="Garavito R.M."/>
            <person name="Carr K."/>
            <person name="Wilkerson C."/>
            <person name="Rensing S.A."/>
            <person name="Gagneul D."/>
            <person name="Dickenson N.E."/>
            <person name="Oesterhelt C."/>
            <person name="Lercher M.J."/>
            <person name="Weber A.P."/>
        </authorList>
    </citation>
    <scope>NUCLEOTIDE SEQUENCE [LARGE SCALE GENOMIC DNA]</scope>
    <source>
        <strain evidence="8">074W</strain>
    </source>
</reference>
<dbReference type="InterPro" id="IPR006186">
    <property type="entry name" value="Ser/Thr-sp_prot-phosphatase"/>
</dbReference>
<feature type="compositionally biased region" description="Acidic residues" evidence="5">
    <location>
        <begin position="85"/>
        <end position="99"/>
    </location>
</feature>
<evidence type="ECO:0000256" key="2">
    <source>
        <dbReference type="ARBA" id="ARBA00022723"/>
    </source>
</evidence>
<sequence length="677" mass="76031">MPEMEELVKSRKQSEKRRGKGTFSVLRSEDGPLETGKEAEESDGCSYSEGEELDRPASVAAEELFDHDEELMFLEETVSQHCAVADEEDEETPVESEELHEDHYPPVDDSGNNAGFQNMKSENSKSEASSSVTADIERSIRAGSMPFVGVEMIDRNYLFLLLQRFQEVGWREDPQLLRNIFSPLDARRVIKEVTNIVSNEPTILEISVPEGGNVRVIGDIHGHLYDLGSILKLCGMPSERNFLLFNGDYVDRGSWGVEVLLILCILKLWKPKQVALLRGNHESSYCNVIYGFRRECLQKYGIKMYLTCQNLFANLPIAAVVSNRPCPSNCSYVSYPIPMDSVTSDEEKSWSSSFSTSLKGLFRLPKSSSPPSKLKNSNLRSPIISNTLETSRQQKCQMGGEKDMDYSTGSLPDLSPSSSFHNNENCPFIHRPPHYTLPLEQGEKRVLVLHGGLFRKANGDMGDLKDLMEVRRNLVDPLGTIEDALWSDPDHICGFGPNRWRGAGIAFGPDVTMQFLRSNRLHFLIRSHEGPDAREKRTEFPLLTQGYSVDFKCLKKVSSPLSSSPPSKTPFTTTIPETTREFSKQRETTGEERPIVITVFSAPCYPEGPNARKNKGAICILDELLEPQFETFSAMERPARSQTTNLMFGDLAKELNEASLERSKLGRMWLKLSGRGK</sequence>
<dbReference type="EC" id="3.1.3.16" evidence="4"/>
<dbReference type="RefSeq" id="XP_005706190.1">
    <property type="nucleotide sequence ID" value="XM_005706133.1"/>
</dbReference>
<dbReference type="AlphaFoldDB" id="M2X012"/>
<keyword evidence="4" id="KW-0378">Hydrolase</keyword>
<dbReference type="KEGG" id="gsl:Gasu_28930"/>
<keyword evidence="2" id="KW-0479">Metal-binding</keyword>
<feature type="compositionally biased region" description="Polar residues" evidence="5">
    <location>
        <begin position="110"/>
        <end position="119"/>
    </location>
</feature>
<dbReference type="GO" id="GO:0046872">
    <property type="term" value="F:metal ion binding"/>
    <property type="evidence" value="ECO:0007669"/>
    <property type="project" value="UniProtKB-KW"/>
</dbReference>
<dbReference type="Gramene" id="EME29670">
    <property type="protein sequence ID" value="EME29670"/>
    <property type="gene ID" value="Gasu_28930"/>
</dbReference>
<dbReference type="PANTHER" id="PTHR45668">
    <property type="entry name" value="SERINE/THREONINE-PROTEIN PHOSPHATASE 5-RELATED"/>
    <property type="match status" value="1"/>
</dbReference>
<dbReference type="InterPro" id="IPR051134">
    <property type="entry name" value="PPP_phosphatase"/>
</dbReference>
<feature type="region of interest" description="Disordered" evidence="5">
    <location>
        <begin position="1"/>
        <end position="56"/>
    </location>
</feature>
<evidence type="ECO:0000256" key="5">
    <source>
        <dbReference type="SAM" id="MobiDB-lite"/>
    </source>
</evidence>
<comment type="similarity">
    <text evidence="4">Belongs to the PPP phosphatase family.</text>
</comment>
<feature type="compositionally biased region" description="Basic and acidic residues" evidence="5">
    <location>
        <begin position="1"/>
        <end position="13"/>
    </location>
</feature>
<dbReference type="Proteomes" id="UP000030680">
    <property type="component" value="Unassembled WGS sequence"/>
</dbReference>
<evidence type="ECO:0000313" key="8">
    <source>
        <dbReference type="Proteomes" id="UP000030680"/>
    </source>
</evidence>
<dbReference type="EMBL" id="KB454506">
    <property type="protein sequence ID" value="EME29670.1"/>
    <property type="molecule type" value="Genomic_DNA"/>
</dbReference>
<dbReference type="GeneID" id="17088448"/>
<protein>
    <recommendedName>
        <fullName evidence="4">Serine/threonine-protein phosphatase</fullName>
        <ecNumber evidence="4">3.1.3.16</ecNumber>
    </recommendedName>
</protein>
<keyword evidence="8" id="KW-1185">Reference proteome</keyword>
<evidence type="ECO:0000313" key="7">
    <source>
        <dbReference type="EMBL" id="EME29670.1"/>
    </source>
</evidence>
<dbReference type="Gene3D" id="3.60.21.10">
    <property type="match status" value="1"/>
</dbReference>